<dbReference type="SUPFAM" id="SSF143437">
    <property type="entry name" value="THUMP domain-like"/>
    <property type="match status" value="1"/>
</dbReference>
<dbReference type="PANTHER" id="PTHR14911:SF13">
    <property type="entry name" value="TRNA (GUANINE(6)-N2)-METHYLTRANSFERASE THUMP3"/>
    <property type="match status" value="1"/>
</dbReference>
<dbReference type="GO" id="GO:0030488">
    <property type="term" value="P:tRNA methylation"/>
    <property type="evidence" value="ECO:0007669"/>
    <property type="project" value="TreeGrafter"/>
</dbReference>
<sequence length="375" mass="41779">MSCTLRASVVTGLEFLAADEVKERLSVPEVLEGRGFITWSQDIETVTQALNLKIIDHLQVTMSKFMVEFADENTAALDQLEDLVPQVDWQTGLNVWSHFTDFPHTVSSLPVDSKPELGYVSQGWSATQVLFPEAGHRLGGIIQTRFGWNVNLKDFDLEVVIRITDNEVTFGIALTKVSLYHRNVSEFSRTTLKANICAGLLRLADIQPNEIVVDPMCGSGNVIVEGALTHPHSFCLAGDIQEYCVGSSIANILAVNSKRQEQGLPQLNAGVIQWDATNLPLVTDSVDVIVTDLPYGKRMGNKVDNRKLYPMFLTEAARVTRPQSSRAVILTADRKCMNTVLPQVRKWWSMPRTTIINHGGIRSCIYLLRRTALVW</sequence>
<reference evidence="2" key="1">
    <citation type="submission" date="2020-06" db="EMBL/GenBank/DDBJ databases">
        <title>Draft genome of Bugula neritina, a colonial animal packing powerful symbionts and potential medicines.</title>
        <authorList>
            <person name="Rayko M."/>
        </authorList>
    </citation>
    <scope>NUCLEOTIDE SEQUENCE [LARGE SCALE GENOMIC DNA]</scope>
    <source>
        <strain evidence="2">Kwan_BN1</strain>
    </source>
</reference>
<name>A0A7J7JMS4_BUGNE</name>
<gene>
    <name evidence="2" type="ORF">EB796_014980</name>
</gene>
<evidence type="ECO:0000259" key="1">
    <source>
        <dbReference type="Pfam" id="PF01170"/>
    </source>
</evidence>
<organism evidence="2 3">
    <name type="scientific">Bugula neritina</name>
    <name type="common">Brown bryozoan</name>
    <name type="synonym">Sertularia neritina</name>
    <dbReference type="NCBI Taxonomy" id="10212"/>
    <lineage>
        <taxon>Eukaryota</taxon>
        <taxon>Metazoa</taxon>
        <taxon>Spiralia</taxon>
        <taxon>Lophotrochozoa</taxon>
        <taxon>Bryozoa</taxon>
        <taxon>Gymnolaemata</taxon>
        <taxon>Cheilostomatida</taxon>
        <taxon>Flustrina</taxon>
        <taxon>Buguloidea</taxon>
        <taxon>Bugulidae</taxon>
        <taxon>Bugula</taxon>
    </lineage>
</organism>
<dbReference type="PANTHER" id="PTHR14911">
    <property type="entry name" value="THUMP DOMAIN-CONTAINING"/>
    <property type="match status" value="1"/>
</dbReference>
<dbReference type="InterPro" id="IPR029063">
    <property type="entry name" value="SAM-dependent_MTases_sf"/>
</dbReference>
<dbReference type="Gene3D" id="3.40.50.150">
    <property type="entry name" value="Vaccinia Virus protein VP39"/>
    <property type="match status" value="1"/>
</dbReference>
<keyword evidence="3" id="KW-1185">Reference proteome</keyword>
<dbReference type="AlphaFoldDB" id="A0A7J7JMS4"/>
<dbReference type="GO" id="GO:0043527">
    <property type="term" value="C:tRNA methyltransferase complex"/>
    <property type="evidence" value="ECO:0007669"/>
    <property type="project" value="UniProtKB-ARBA"/>
</dbReference>
<accession>A0A7J7JMS4</accession>
<dbReference type="GO" id="GO:0016423">
    <property type="term" value="F:tRNA (guanine) methyltransferase activity"/>
    <property type="evidence" value="ECO:0007669"/>
    <property type="project" value="TreeGrafter"/>
</dbReference>
<dbReference type="InterPro" id="IPR000241">
    <property type="entry name" value="RlmKL-like_Mtase"/>
</dbReference>
<feature type="domain" description="Ribosomal RNA large subunit methyltransferase K/L-like methyltransferase" evidence="1">
    <location>
        <begin position="188"/>
        <end position="343"/>
    </location>
</feature>
<dbReference type="Gene3D" id="3.30.2130.30">
    <property type="match status" value="1"/>
</dbReference>
<dbReference type="EMBL" id="VXIV02002223">
    <property type="protein sequence ID" value="KAF6026708.1"/>
    <property type="molecule type" value="Genomic_DNA"/>
</dbReference>
<evidence type="ECO:0000313" key="3">
    <source>
        <dbReference type="Proteomes" id="UP000593567"/>
    </source>
</evidence>
<protein>
    <submittedName>
        <fullName evidence="2">THUMPD3</fullName>
    </submittedName>
</protein>
<comment type="caution">
    <text evidence="2">The sequence shown here is derived from an EMBL/GenBank/DDBJ whole genome shotgun (WGS) entry which is preliminary data.</text>
</comment>
<proteinExistence type="predicted"/>
<evidence type="ECO:0000313" key="2">
    <source>
        <dbReference type="EMBL" id="KAF6026708.1"/>
    </source>
</evidence>
<dbReference type="OrthoDB" id="47730at2759"/>
<dbReference type="CDD" id="cd11715">
    <property type="entry name" value="THUMP_AdoMetMT"/>
    <property type="match status" value="1"/>
</dbReference>
<dbReference type="Pfam" id="PF01170">
    <property type="entry name" value="UPF0020"/>
    <property type="match status" value="1"/>
</dbReference>
<dbReference type="Proteomes" id="UP000593567">
    <property type="component" value="Unassembled WGS sequence"/>
</dbReference>
<dbReference type="FunFam" id="3.40.50.150:FF:000073">
    <property type="entry name" value="THUMP domain containing 3"/>
    <property type="match status" value="1"/>
</dbReference>
<dbReference type="SUPFAM" id="SSF53335">
    <property type="entry name" value="S-adenosyl-L-methionine-dependent methyltransferases"/>
    <property type="match status" value="1"/>
</dbReference>